<organism evidence="9">
    <name type="scientific">Entomoneis paludosa</name>
    <dbReference type="NCBI Taxonomy" id="265537"/>
    <lineage>
        <taxon>Eukaryota</taxon>
        <taxon>Sar</taxon>
        <taxon>Stramenopiles</taxon>
        <taxon>Ochrophyta</taxon>
        <taxon>Bacillariophyta</taxon>
        <taxon>Bacillariophyceae</taxon>
        <taxon>Bacillariophycidae</taxon>
        <taxon>Entomoneidaceae</taxon>
        <taxon>Entomoneis</taxon>
    </lineage>
</organism>
<gene>
    <name evidence="9" type="ORF">APAL1065_LOCUS1879</name>
</gene>
<dbReference type="PANTHER" id="PTHR42799:SF2">
    <property type="entry name" value="MITOCHONDRIAL PEPTIDE METHIONINE SULFOXIDE REDUCTASE"/>
    <property type="match status" value="1"/>
</dbReference>
<dbReference type="InterPro" id="IPR002569">
    <property type="entry name" value="Met_Sox_Rdtase_MsrA_dom"/>
</dbReference>
<proteinExistence type="inferred from homology"/>
<dbReference type="SUPFAM" id="SSF55068">
    <property type="entry name" value="Peptide methionine sulfoxide reductase"/>
    <property type="match status" value="1"/>
</dbReference>
<comment type="catalytic activity">
    <reaction evidence="7">
        <text>[thioredoxin]-disulfide + L-methionine + H2O = L-methionine (S)-S-oxide + [thioredoxin]-dithiol</text>
        <dbReference type="Rhea" id="RHEA:19993"/>
        <dbReference type="Rhea" id="RHEA-COMP:10698"/>
        <dbReference type="Rhea" id="RHEA-COMP:10700"/>
        <dbReference type="ChEBI" id="CHEBI:15377"/>
        <dbReference type="ChEBI" id="CHEBI:29950"/>
        <dbReference type="ChEBI" id="CHEBI:50058"/>
        <dbReference type="ChEBI" id="CHEBI:57844"/>
        <dbReference type="ChEBI" id="CHEBI:58772"/>
        <dbReference type="EC" id="1.8.4.11"/>
    </reaction>
</comment>
<sequence>MIRNPTYQQVCTGTSGHVEVLLVELNNPEQHFEELIRFFFQFHDPTTKNRQGNDVGFQYASYIFCGDDQQVKIAQHVRDDLQMALEKNAVRAFAGNEVTTLVSPLKEFTPAQEEHQQYLERNPNGYCNHRIRFKQWPNTK</sequence>
<name>A0A7S2V9I3_9STRA</name>
<comment type="similarity">
    <text evidence="1">Belongs to the MsrA Met sulfoxide reductase family.</text>
</comment>
<evidence type="ECO:0000256" key="6">
    <source>
        <dbReference type="ARBA" id="ARBA00047806"/>
    </source>
</evidence>
<dbReference type="InterPro" id="IPR036509">
    <property type="entry name" value="Met_Sox_Rdtase_MsrA_sf"/>
</dbReference>
<evidence type="ECO:0000256" key="7">
    <source>
        <dbReference type="ARBA" id="ARBA00048782"/>
    </source>
</evidence>
<dbReference type="EC" id="1.8.4.11" evidence="2"/>
<dbReference type="Gene3D" id="3.30.1060.10">
    <property type="entry name" value="Peptide methionine sulphoxide reductase MsrA"/>
    <property type="match status" value="1"/>
</dbReference>
<dbReference type="GO" id="GO:0005737">
    <property type="term" value="C:cytoplasm"/>
    <property type="evidence" value="ECO:0007669"/>
    <property type="project" value="TreeGrafter"/>
</dbReference>
<evidence type="ECO:0000256" key="3">
    <source>
        <dbReference type="ARBA" id="ARBA00023002"/>
    </source>
</evidence>
<dbReference type="GO" id="GO:0034599">
    <property type="term" value="P:cellular response to oxidative stress"/>
    <property type="evidence" value="ECO:0007669"/>
    <property type="project" value="TreeGrafter"/>
</dbReference>
<feature type="domain" description="Peptide methionine sulphoxide reductase MsrA" evidence="8">
    <location>
        <begin position="3"/>
        <end position="128"/>
    </location>
</feature>
<evidence type="ECO:0000256" key="5">
    <source>
        <dbReference type="ARBA" id="ARBA00030643"/>
    </source>
</evidence>
<dbReference type="NCBIfam" id="TIGR00401">
    <property type="entry name" value="msrA"/>
    <property type="match status" value="1"/>
</dbReference>
<dbReference type="Pfam" id="PF01625">
    <property type="entry name" value="PMSR"/>
    <property type="match status" value="1"/>
</dbReference>
<dbReference type="EMBL" id="HBHT01002795">
    <property type="protein sequence ID" value="CAD9943411.1"/>
    <property type="molecule type" value="Transcribed_RNA"/>
</dbReference>
<keyword evidence="3" id="KW-0560">Oxidoreductase</keyword>
<evidence type="ECO:0000313" key="9">
    <source>
        <dbReference type="EMBL" id="CAD9943411.1"/>
    </source>
</evidence>
<comment type="catalytic activity">
    <reaction evidence="6">
        <text>L-methionyl-[protein] + [thioredoxin]-disulfide + H2O = L-methionyl-(S)-S-oxide-[protein] + [thioredoxin]-dithiol</text>
        <dbReference type="Rhea" id="RHEA:14217"/>
        <dbReference type="Rhea" id="RHEA-COMP:10698"/>
        <dbReference type="Rhea" id="RHEA-COMP:10700"/>
        <dbReference type="Rhea" id="RHEA-COMP:12313"/>
        <dbReference type="Rhea" id="RHEA-COMP:12315"/>
        <dbReference type="ChEBI" id="CHEBI:15377"/>
        <dbReference type="ChEBI" id="CHEBI:16044"/>
        <dbReference type="ChEBI" id="CHEBI:29950"/>
        <dbReference type="ChEBI" id="CHEBI:44120"/>
        <dbReference type="ChEBI" id="CHEBI:50058"/>
        <dbReference type="EC" id="1.8.4.11"/>
    </reaction>
</comment>
<protein>
    <recommendedName>
        <fullName evidence="2">peptide-methionine (S)-S-oxide reductase</fullName>
        <ecNumber evidence="2">1.8.4.11</ecNumber>
    </recommendedName>
    <alternativeName>
        <fullName evidence="5">Peptide-methionine (S)-S-oxide reductase</fullName>
    </alternativeName>
    <alternativeName>
        <fullName evidence="4">Protein-methionine-S-oxide reductase</fullName>
    </alternativeName>
</protein>
<reference evidence="9" key="1">
    <citation type="submission" date="2021-01" db="EMBL/GenBank/DDBJ databases">
        <authorList>
            <person name="Corre E."/>
            <person name="Pelletier E."/>
            <person name="Niang G."/>
            <person name="Scheremetjew M."/>
            <person name="Finn R."/>
            <person name="Kale V."/>
            <person name="Holt S."/>
            <person name="Cochrane G."/>
            <person name="Meng A."/>
            <person name="Brown T."/>
            <person name="Cohen L."/>
        </authorList>
    </citation>
    <scope>NUCLEOTIDE SEQUENCE</scope>
    <source>
        <strain evidence="9">CCMP125</strain>
    </source>
</reference>
<evidence type="ECO:0000256" key="1">
    <source>
        <dbReference type="ARBA" id="ARBA00005591"/>
    </source>
</evidence>
<dbReference type="GO" id="GO:0008113">
    <property type="term" value="F:peptide-methionine (S)-S-oxide reductase activity"/>
    <property type="evidence" value="ECO:0007669"/>
    <property type="project" value="UniProtKB-EC"/>
</dbReference>
<evidence type="ECO:0000259" key="8">
    <source>
        <dbReference type="Pfam" id="PF01625"/>
    </source>
</evidence>
<dbReference type="InterPro" id="IPR050162">
    <property type="entry name" value="MsrA_MetSO_reductase"/>
</dbReference>
<accession>A0A7S2V9I3</accession>
<dbReference type="PANTHER" id="PTHR42799">
    <property type="entry name" value="MITOCHONDRIAL PEPTIDE METHIONINE SULFOXIDE REDUCTASE"/>
    <property type="match status" value="1"/>
</dbReference>
<dbReference type="AlphaFoldDB" id="A0A7S2V9I3"/>
<evidence type="ECO:0000256" key="4">
    <source>
        <dbReference type="ARBA" id="ARBA00030273"/>
    </source>
</evidence>
<evidence type="ECO:0000256" key="2">
    <source>
        <dbReference type="ARBA" id="ARBA00012502"/>
    </source>
</evidence>